<protein>
    <recommendedName>
        <fullName evidence="11">Structural maintenance of chromosomes protein</fullName>
    </recommendedName>
</protein>
<gene>
    <name evidence="14" type="ORF">BCR36DRAFT_586219</name>
</gene>
<dbReference type="EMBL" id="MCFH01000046">
    <property type="protein sequence ID" value="ORX44361.1"/>
    <property type="molecule type" value="Genomic_DNA"/>
</dbReference>
<dbReference type="PIRSF" id="PIRSF005719">
    <property type="entry name" value="SMC"/>
    <property type="match status" value="1"/>
</dbReference>
<evidence type="ECO:0000256" key="6">
    <source>
        <dbReference type="ARBA" id="ARBA00022840"/>
    </source>
</evidence>
<dbReference type="InterPro" id="IPR027120">
    <property type="entry name" value="Smc2_ABC"/>
</dbReference>
<evidence type="ECO:0000256" key="10">
    <source>
        <dbReference type="ARBA" id="ARBA00023306"/>
    </source>
</evidence>
<evidence type="ECO:0000256" key="11">
    <source>
        <dbReference type="PIRNR" id="PIRNR005719"/>
    </source>
</evidence>
<evidence type="ECO:0000313" key="15">
    <source>
        <dbReference type="Proteomes" id="UP000193719"/>
    </source>
</evidence>
<keyword evidence="15" id="KW-1185">Reference proteome</keyword>
<evidence type="ECO:0000313" key="14">
    <source>
        <dbReference type="EMBL" id="ORX44361.1"/>
    </source>
</evidence>
<dbReference type="Pfam" id="PF02463">
    <property type="entry name" value="SMC_N"/>
    <property type="match status" value="1"/>
</dbReference>
<organism evidence="14 15">
    <name type="scientific">Piromyces finnis</name>
    <dbReference type="NCBI Taxonomy" id="1754191"/>
    <lineage>
        <taxon>Eukaryota</taxon>
        <taxon>Fungi</taxon>
        <taxon>Fungi incertae sedis</taxon>
        <taxon>Chytridiomycota</taxon>
        <taxon>Chytridiomycota incertae sedis</taxon>
        <taxon>Neocallimastigomycetes</taxon>
        <taxon>Neocallimastigales</taxon>
        <taxon>Neocallimastigaceae</taxon>
        <taxon>Piromyces</taxon>
    </lineage>
</organism>
<evidence type="ECO:0000256" key="12">
    <source>
        <dbReference type="SAM" id="Coils"/>
    </source>
</evidence>
<dbReference type="GO" id="GO:0016887">
    <property type="term" value="F:ATP hydrolysis activity"/>
    <property type="evidence" value="ECO:0007669"/>
    <property type="project" value="InterPro"/>
</dbReference>
<keyword evidence="8" id="KW-0226">DNA condensation</keyword>
<evidence type="ECO:0000256" key="1">
    <source>
        <dbReference type="ARBA" id="ARBA00004123"/>
    </source>
</evidence>
<dbReference type="Proteomes" id="UP000193719">
    <property type="component" value="Unassembled WGS sequence"/>
</dbReference>
<dbReference type="GO" id="GO:0005524">
    <property type="term" value="F:ATP binding"/>
    <property type="evidence" value="ECO:0007669"/>
    <property type="project" value="UniProtKB-KW"/>
</dbReference>
<dbReference type="InterPro" id="IPR027417">
    <property type="entry name" value="P-loop_NTPase"/>
</dbReference>
<feature type="domain" description="SMC hinge" evidence="13">
    <location>
        <begin position="521"/>
        <end position="642"/>
    </location>
</feature>
<feature type="coiled-coil region" evidence="12">
    <location>
        <begin position="678"/>
        <end position="712"/>
    </location>
</feature>
<dbReference type="GO" id="GO:0005634">
    <property type="term" value="C:nucleus"/>
    <property type="evidence" value="ECO:0007669"/>
    <property type="project" value="UniProtKB-SubCell"/>
</dbReference>
<dbReference type="GO" id="GO:0051301">
    <property type="term" value="P:cell division"/>
    <property type="evidence" value="ECO:0007669"/>
    <property type="project" value="UniProtKB-KW"/>
</dbReference>
<dbReference type="CDD" id="cd03273">
    <property type="entry name" value="ABC_SMC2_euk"/>
    <property type="match status" value="1"/>
</dbReference>
<keyword evidence="10" id="KW-0131">Cell cycle</keyword>
<dbReference type="OrthoDB" id="10255539at2759"/>
<keyword evidence="4" id="KW-0547">Nucleotide-binding</keyword>
<feature type="coiled-coil region" evidence="12">
    <location>
        <begin position="749"/>
        <end position="920"/>
    </location>
</feature>
<dbReference type="Gene3D" id="1.20.1060.20">
    <property type="match status" value="1"/>
</dbReference>
<dbReference type="SUPFAM" id="SSF52540">
    <property type="entry name" value="P-loop containing nucleoside triphosphate hydrolases"/>
    <property type="match status" value="1"/>
</dbReference>
<dbReference type="InterPro" id="IPR003395">
    <property type="entry name" value="RecF/RecN/SMC_N"/>
</dbReference>
<dbReference type="Pfam" id="PF06470">
    <property type="entry name" value="SMC_hinge"/>
    <property type="match status" value="1"/>
</dbReference>
<feature type="coiled-coil region" evidence="12">
    <location>
        <begin position="323"/>
        <end position="378"/>
    </location>
</feature>
<dbReference type="PANTHER" id="PTHR43977">
    <property type="entry name" value="STRUCTURAL MAINTENANCE OF CHROMOSOMES PROTEIN 3"/>
    <property type="match status" value="1"/>
</dbReference>
<keyword evidence="5" id="KW-0498">Mitosis</keyword>
<dbReference type="InterPro" id="IPR036277">
    <property type="entry name" value="SMC_hinge_sf"/>
</dbReference>
<evidence type="ECO:0000256" key="4">
    <source>
        <dbReference type="ARBA" id="ARBA00022741"/>
    </source>
</evidence>
<keyword evidence="9 11" id="KW-0539">Nucleus</keyword>
<accession>A0A1Y1V187</accession>
<evidence type="ECO:0000256" key="7">
    <source>
        <dbReference type="ARBA" id="ARBA00023054"/>
    </source>
</evidence>
<comment type="caution">
    <text evidence="14">The sequence shown here is derived from an EMBL/GenBank/DDBJ whole genome shotgun (WGS) entry which is preliminary data.</text>
</comment>
<evidence type="ECO:0000256" key="9">
    <source>
        <dbReference type="ARBA" id="ARBA00023242"/>
    </source>
</evidence>
<evidence type="ECO:0000256" key="5">
    <source>
        <dbReference type="ARBA" id="ARBA00022776"/>
    </source>
</evidence>
<dbReference type="FunFam" id="3.40.50.300:FF:000278">
    <property type="entry name" value="Structural maintenance of chromosomes 2"/>
    <property type="match status" value="1"/>
</dbReference>
<dbReference type="GO" id="GO:0007076">
    <property type="term" value="P:mitotic chromosome condensation"/>
    <property type="evidence" value="ECO:0007669"/>
    <property type="project" value="UniProtKB-ARBA"/>
</dbReference>
<proteinExistence type="inferred from homology"/>
<evidence type="ECO:0000256" key="2">
    <source>
        <dbReference type="ARBA" id="ARBA00005231"/>
    </source>
</evidence>
<dbReference type="AlphaFoldDB" id="A0A1Y1V187"/>
<dbReference type="SUPFAM" id="SSF75553">
    <property type="entry name" value="Smc hinge domain"/>
    <property type="match status" value="1"/>
</dbReference>
<dbReference type="Gene3D" id="3.30.70.1620">
    <property type="match status" value="1"/>
</dbReference>
<dbReference type="Gene3D" id="3.40.50.300">
    <property type="entry name" value="P-loop containing nucleotide triphosphate hydrolases"/>
    <property type="match status" value="2"/>
</dbReference>
<comment type="subcellular location">
    <subcellularLocation>
        <location evidence="1 11">Nucleus</location>
    </subcellularLocation>
</comment>
<dbReference type="GO" id="GO:0005694">
    <property type="term" value="C:chromosome"/>
    <property type="evidence" value="ECO:0007669"/>
    <property type="project" value="InterPro"/>
</dbReference>
<keyword evidence="6" id="KW-0067">ATP-binding</keyword>
<evidence type="ECO:0000256" key="8">
    <source>
        <dbReference type="ARBA" id="ARBA00023067"/>
    </source>
</evidence>
<dbReference type="FunFam" id="3.40.50.300:FF:000385">
    <property type="entry name" value="Structural maintenance of chromosomes 2"/>
    <property type="match status" value="1"/>
</dbReference>
<reference evidence="14 15" key="1">
    <citation type="submission" date="2016-08" db="EMBL/GenBank/DDBJ databases">
        <title>Genomes of anaerobic fungi encode conserved fungal cellulosomes for biomass hydrolysis.</title>
        <authorList>
            <consortium name="DOE Joint Genome Institute"/>
            <person name="Haitjema C.H."/>
            <person name="Gilmore S.P."/>
            <person name="Henske J.K."/>
            <person name="Solomon K.V."/>
            <person name="De Groot R."/>
            <person name="Kuo A."/>
            <person name="Mondo S.J."/>
            <person name="Salamov A.A."/>
            <person name="Labutti K."/>
            <person name="Zhao Z."/>
            <person name="Chiniquy J."/>
            <person name="Barry K."/>
            <person name="Brewer H.M."/>
            <person name="Purvine S.O."/>
            <person name="Wright A.T."/>
            <person name="Boxma B."/>
            <person name="Van Alen T."/>
            <person name="Hackstein J.H."/>
            <person name="Baker S.E."/>
            <person name="Grigoriev I.V."/>
            <person name="O'Malley M.A."/>
        </authorList>
    </citation>
    <scope>NUCLEOTIDE SEQUENCE [LARGE SCALE GENOMIC DNA]</scope>
    <source>
        <strain evidence="15">finn</strain>
    </source>
</reference>
<evidence type="ECO:0000256" key="3">
    <source>
        <dbReference type="ARBA" id="ARBA00022618"/>
    </source>
</evidence>
<feature type="coiled-coil region" evidence="12">
    <location>
        <begin position="431"/>
        <end position="472"/>
    </location>
</feature>
<keyword evidence="7 12" id="KW-0175">Coiled coil</keyword>
<dbReference type="InterPro" id="IPR024704">
    <property type="entry name" value="SMC"/>
</dbReference>
<dbReference type="STRING" id="1754191.A0A1Y1V187"/>
<comment type="similarity">
    <text evidence="2">Belongs to the SMC family. SMC2 subfamily.</text>
</comment>
<dbReference type="SMART" id="SM00968">
    <property type="entry name" value="SMC_hinge"/>
    <property type="match status" value="1"/>
</dbReference>
<feature type="coiled-coil region" evidence="12">
    <location>
        <begin position="966"/>
        <end position="993"/>
    </location>
</feature>
<feature type="coiled-coil region" evidence="12">
    <location>
        <begin position="246"/>
        <end position="287"/>
    </location>
</feature>
<name>A0A1Y1V187_9FUNG</name>
<evidence type="ECO:0000259" key="13">
    <source>
        <dbReference type="SMART" id="SM00968"/>
    </source>
</evidence>
<dbReference type="InterPro" id="IPR010935">
    <property type="entry name" value="SMC_hinge"/>
</dbReference>
<keyword evidence="3" id="KW-0132">Cell division</keyword>
<reference evidence="14 15" key="2">
    <citation type="submission" date="2016-08" db="EMBL/GenBank/DDBJ databases">
        <title>Pervasive Adenine N6-methylation of Active Genes in Fungi.</title>
        <authorList>
            <consortium name="DOE Joint Genome Institute"/>
            <person name="Mondo S.J."/>
            <person name="Dannebaum R.O."/>
            <person name="Kuo R.C."/>
            <person name="Labutti K."/>
            <person name="Haridas S."/>
            <person name="Kuo A."/>
            <person name="Salamov A."/>
            <person name="Ahrendt S.R."/>
            <person name="Lipzen A."/>
            <person name="Sullivan W."/>
            <person name="Andreopoulos W.B."/>
            <person name="Clum A."/>
            <person name="Lindquist E."/>
            <person name="Daum C."/>
            <person name="Ramamoorthy G.K."/>
            <person name="Gryganskyi A."/>
            <person name="Culley D."/>
            <person name="Magnuson J.K."/>
            <person name="James T.Y."/>
            <person name="O'Malley M.A."/>
            <person name="Stajich J.E."/>
            <person name="Spatafora J.W."/>
            <person name="Visel A."/>
            <person name="Grigoriev I.V."/>
        </authorList>
    </citation>
    <scope>NUCLEOTIDE SEQUENCE [LARGE SCALE GENOMIC DNA]</scope>
    <source>
        <strain evidence="15">finn</strain>
    </source>
</reference>
<sequence>MRIQELIIEGFKSYASRTVITGWDPQFNAITGLNGSGKSNILDAICFLLGITNLSHVRANNLQDLVYKRGQAGITKASVTIVFNNEDRTKSPLGYEEFRTISVTRQIIIGGRNKYLINGHNAQQQNVANLFQSVQLNVNNPHFLIMQGKITQVLNMKPPEILAMIEEAAGTRMFEEKKKKARETMAKKDKKLEEISSILNEEIFPKLDKLRNQKKEFIEYQKIETELDYLKRLIIAYDFQINQERLERSDQDLQIKQQVLDQLNNKYNEFEEQKKIMEKEINEITLHREKELKTGGRFQELDEAVKEISKHLVKIKTQKDLKIDSMREEAKSLESLESNAKEVEKVISKKKHEYDMENKKLEEIKLSHQEEVKKTQKLEELLQTLTTGMAAKEGHENGYMEQLRESKKQMTVASTENEQARIKISHLNEDLKEWKPKADKAERENKNLLKEKEIIEKQLNELKNKVDNIDIDPNKERSYINQLENFKGDMSYLRDKIDRLSSQLISLNFDFTDPYPGFDRSTIKGLVAELVTIPKDKIDTSLALEITAGGRLYNVVVENEVVGADLLERGRLRKRVTILPLNKINAYSIPQNKVDKAKSIWHNKANLALSLIGYDDEVESAMRLVFGSTFICNDPSVARDLSYSNQTNVKARCVTLAGDIYDPSGTLSGGAKPTSAGILNKIQDLKELKNQLYELEEQEHNVKSEFEAYQQKLIIYKQCKKDYDLMLHQQSLLDDQLSKSSYARCKQMVMDIEKQLVEQEEIAKSSNEKLAYYKKESKRIENEMNDFANNKESKLEQMKVDLNNSKKNILKQTKIVQNYQRNVDVIQCEIDQLEQEKQSFVDQKSNINQNLEKYKLQLKEFEDLIKETETKYRKSKEELDKERKLLSQYDDQLKGLENDLNNLSKQNTEIQLAIKKIKHDLERFNNDKENSHRLIKNMLNDYPWINEQKSLFGKKNTLYDFNAHNIGESKIKLKQLEERHESLRKQINMKVMDTIDRVEKKETSLKQMFSTVKRDKSKIEETIKSLDGYKKEALEKTWEKVNVDFGSIFSELLPGNSAKLEPPEGQIITQGLEVKVCLGGVWKQSLTELSGGQRSLIALSLILSLLQFKPAPMYILDEVDAALDLSHTQNIGQLLRTRFKGSQFIVVSLKEGMFNNANVLFKAKFKDGNSTVERIAQRKRGKELGDRRRVMREKN</sequence>